<gene>
    <name evidence="2" type="ORF">VV02_23950</name>
</gene>
<dbReference type="Proteomes" id="UP000066480">
    <property type="component" value="Chromosome"/>
</dbReference>
<protein>
    <submittedName>
        <fullName evidence="2">Uncharacterized protein</fullName>
    </submittedName>
</protein>
<feature type="transmembrane region" description="Helical" evidence="1">
    <location>
        <begin position="7"/>
        <end position="29"/>
    </location>
</feature>
<reference evidence="2 3" key="1">
    <citation type="submission" date="2015-03" db="EMBL/GenBank/DDBJ databases">
        <title>Luteipulveratus halotolerans sp. nov., a novel actinobacterium (Dermacoccaceae) from Sarawak, Malaysia.</title>
        <authorList>
            <person name="Juboi H."/>
            <person name="Basik A."/>
            <person name="Shamsul S.S."/>
            <person name="Arnold P."/>
            <person name="Schmitt E.K."/>
            <person name="Sanglier J.-J."/>
            <person name="Yeo T."/>
        </authorList>
    </citation>
    <scope>NUCLEOTIDE SEQUENCE [LARGE SCALE GENOMIC DNA]</scope>
    <source>
        <strain evidence="2 3">MN07-A0370</strain>
    </source>
</reference>
<sequence length="68" mass="7388">MGDKLMVFVVLVAWILFGLLMIGFVIYAKETVIPAIADGDAAMIIVTLTFLSVTSLVAFGLLRSARRK</sequence>
<accession>A0A0K1JN89</accession>
<keyword evidence="3" id="KW-1185">Reference proteome</keyword>
<proteinExistence type="predicted"/>
<keyword evidence="1" id="KW-1133">Transmembrane helix</keyword>
<dbReference type="STRING" id="571913.VV02_23950"/>
<evidence type="ECO:0000256" key="1">
    <source>
        <dbReference type="SAM" id="Phobius"/>
    </source>
</evidence>
<keyword evidence="1" id="KW-0812">Transmembrane</keyword>
<organism evidence="2 3">
    <name type="scientific">Luteipulveratus mongoliensis</name>
    <dbReference type="NCBI Taxonomy" id="571913"/>
    <lineage>
        <taxon>Bacteria</taxon>
        <taxon>Bacillati</taxon>
        <taxon>Actinomycetota</taxon>
        <taxon>Actinomycetes</taxon>
        <taxon>Micrococcales</taxon>
        <taxon>Dermacoccaceae</taxon>
        <taxon>Luteipulveratus</taxon>
    </lineage>
</organism>
<dbReference type="KEGG" id="lmoi:VV02_23950"/>
<dbReference type="RefSeq" id="WP_052595702.1">
    <property type="nucleotide sequence ID" value="NZ_CP011112.1"/>
</dbReference>
<name>A0A0K1JN89_9MICO</name>
<evidence type="ECO:0000313" key="2">
    <source>
        <dbReference type="EMBL" id="AKU18187.1"/>
    </source>
</evidence>
<dbReference type="EMBL" id="CP011112">
    <property type="protein sequence ID" value="AKU18187.1"/>
    <property type="molecule type" value="Genomic_DNA"/>
</dbReference>
<keyword evidence="1" id="KW-0472">Membrane</keyword>
<dbReference type="AlphaFoldDB" id="A0A0K1JN89"/>
<evidence type="ECO:0000313" key="3">
    <source>
        <dbReference type="Proteomes" id="UP000066480"/>
    </source>
</evidence>
<feature type="transmembrane region" description="Helical" evidence="1">
    <location>
        <begin position="41"/>
        <end position="62"/>
    </location>
</feature>